<keyword evidence="2" id="KW-0472">Membrane</keyword>
<dbReference type="AlphaFoldDB" id="A0A0B2VND1"/>
<feature type="transmembrane region" description="Helical" evidence="2">
    <location>
        <begin position="33"/>
        <end position="56"/>
    </location>
</feature>
<evidence type="ECO:0000259" key="3">
    <source>
        <dbReference type="PROSITE" id="PS50234"/>
    </source>
</evidence>
<dbReference type="Gene3D" id="3.40.50.410">
    <property type="entry name" value="von Willebrand factor, type A domain"/>
    <property type="match status" value="2"/>
</dbReference>
<dbReference type="Pfam" id="PF00092">
    <property type="entry name" value="VWA"/>
    <property type="match status" value="1"/>
</dbReference>
<feature type="compositionally biased region" description="Low complexity" evidence="1">
    <location>
        <begin position="267"/>
        <end position="293"/>
    </location>
</feature>
<sequence length="858" mass="92314">MSTNTVVRIVACTALGKGARPVSVVMAPKTTCVVGVLGAIIIALLIVCVGLLSAIFHRQEHPKETTTQAPPQPGLVKNVVVLVDASSGVDNAILGNQADFLSTQLRDSLLAQSSGYTVRLAATAFASQLSSELSYVDLRDEAAVKTLADKIRNGKTNQPLDIGAALSSLQPKVRAESLGQHTLVVMASSQGQNYANAITQANSLKSSGIPIVAISLKSSGADLAQIASSGSNLDGQAIASGNKEGMQNLANRVSDIVGAQPPVLVTTTTPNAQPQTTTTTPQQPTITTTTKPQQPTPSVQPPANIRVLVLVDASNGITQNQMLEQTSFVTNELMNAFAYPSTHGYTTDVLLVPYAFDTSPDNSEYVRHDDVLAMSKQAMNTKLAPITTFIAPLDRLQIGQAFAEVERYDKSLKPTHMVVLASGQGDDYQTAVTIAKRFTAANVKIISVATVGAANDLKDITSDGVCALDGREILNGQNLQSMANNIAKCIYPQTALPAKPKPKPRVASRTIPAPQKPERQIAYEKRSAPNAKVEQTITSNDIVVLVDTSSYSVADKCITKQSNFISSYLVDAIANVPNSNNARIAVIPYAYFLGAVAEEFAIIDKTNKTLLDSQLRTARIAPITSFMSPLDVYQLEPTLLLLNESYFVKSVNTKVLLMADDPDPLRQISTKVIELVDHLKSVFIISLTNRASQYYQLVSAKAFDGMAIKNDEATGQQKLANDVAVALFGPRTLRSEMKTLHVPAQMRPIGRLVRPRHSCKRYLCGVIDAFKAINKHTPRDPTNLKTLADSKHIFRWHSPLAHGLSGANRLLKTVLMTYCVARRVLHRRAIRGTLGDVGRSQNEPAKMAGKAPEAVSQM</sequence>
<dbReference type="InterPro" id="IPR036465">
    <property type="entry name" value="vWFA_dom_sf"/>
</dbReference>
<feature type="domain" description="VWFA" evidence="3">
    <location>
        <begin position="78"/>
        <end position="253"/>
    </location>
</feature>
<keyword evidence="2" id="KW-0812">Transmembrane</keyword>
<name>A0A0B2VND1_TOXCA</name>
<proteinExistence type="predicted"/>
<accession>A0A0B2VND1</accession>
<dbReference type="OrthoDB" id="10508649at2759"/>
<dbReference type="Proteomes" id="UP000031036">
    <property type="component" value="Unassembled WGS sequence"/>
</dbReference>
<evidence type="ECO:0000256" key="1">
    <source>
        <dbReference type="SAM" id="MobiDB-lite"/>
    </source>
</evidence>
<organism evidence="4 5">
    <name type="scientific">Toxocara canis</name>
    <name type="common">Canine roundworm</name>
    <dbReference type="NCBI Taxonomy" id="6265"/>
    <lineage>
        <taxon>Eukaryota</taxon>
        <taxon>Metazoa</taxon>
        <taxon>Ecdysozoa</taxon>
        <taxon>Nematoda</taxon>
        <taxon>Chromadorea</taxon>
        <taxon>Rhabditida</taxon>
        <taxon>Spirurina</taxon>
        <taxon>Ascaridomorpha</taxon>
        <taxon>Ascaridoidea</taxon>
        <taxon>Toxocaridae</taxon>
        <taxon>Toxocara</taxon>
    </lineage>
</organism>
<reference evidence="4 5" key="1">
    <citation type="submission" date="2014-11" db="EMBL/GenBank/DDBJ databases">
        <title>Genetic blueprint of the zoonotic pathogen Toxocara canis.</title>
        <authorList>
            <person name="Zhu X.-Q."/>
            <person name="Korhonen P.K."/>
            <person name="Cai H."/>
            <person name="Young N.D."/>
            <person name="Nejsum P."/>
            <person name="von Samson-Himmelstjerna G."/>
            <person name="Boag P.R."/>
            <person name="Tan P."/>
            <person name="Li Q."/>
            <person name="Min J."/>
            <person name="Yang Y."/>
            <person name="Wang X."/>
            <person name="Fang X."/>
            <person name="Hall R.S."/>
            <person name="Hofmann A."/>
            <person name="Sternberg P.W."/>
            <person name="Jex A.R."/>
            <person name="Gasser R.B."/>
        </authorList>
    </citation>
    <scope>NUCLEOTIDE SEQUENCE [LARGE SCALE GENOMIC DNA]</scope>
    <source>
        <strain evidence="4">PN_DK_2014</strain>
    </source>
</reference>
<evidence type="ECO:0000313" key="4">
    <source>
        <dbReference type="EMBL" id="KHN85026.1"/>
    </source>
</evidence>
<feature type="region of interest" description="Disordered" evidence="1">
    <location>
        <begin position="267"/>
        <end position="300"/>
    </location>
</feature>
<evidence type="ECO:0000256" key="2">
    <source>
        <dbReference type="SAM" id="Phobius"/>
    </source>
</evidence>
<protein>
    <recommendedName>
        <fullName evidence="3">VWFA domain-containing protein</fullName>
    </recommendedName>
</protein>
<evidence type="ECO:0000313" key="5">
    <source>
        <dbReference type="Proteomes" id="UP000031036"/>
    </source>
</evidence>
<dbReference type="EMBL" id="JPKZ01000881">
    <property type="protein sequence ID" value="KHN85026.1"/>
    <property type="molecule type" value="Genomic_DNA"/>
</dbReference>
<dbReference type="SMART" id="SM00327">
    <property type="entry name" value="VWA"/>
    <property type="match status" value="2"/>
</dbReference>
<feature type="region of interest" description="Disordered" evidence="1">
    <location>
        <begin position="836"/>
        <end position="858"/>
    </location>
</feature>
<keyword evidence="5" id="KW-1185">Reference proteome</keyword>
<feature type="domain" description="VWFA" evidence="3">
    <location>
        <begin position="306"/>
        <end position="490"/>
    </location>
</feature>
<keyword evidence="2" id="KW-1133">Transmembrane helix</keyword>
<dbReference type="SUPFAM" id="SSF53300">
    <property type="entry name" value="vWA-like"/>
    <property type="match status" value="2"/>
</dbReference>
<dbReference type="PROSITE" id="PS50234">
    <property type="entry name" value="VWFA"/>
    <property type="match status" value="2"/>
</dbReference>
<gene>
    <name evidence="4" type="ORF">Tcan_17887</name>
</gene>
<comment type="caution">
    <text evidence="4">The sequence shown here is derived from an EMBL/GenBank/DDBJ whole genome shotgun (WGS) entry which is preliminary data.</text>
</comment>
<dbReference type="InterPro" id="IPR002035">
    <property type="entry name" value="VWF_A"/>
</dbReference>
<dbReference type="STRING" id="6265.A0A0B2VND1"/>